<dbReference type="EMBL" id="PYGI01000003">
    <property type="protein sequence ID" value="PSL15850.1"/>
    <property type="molecule type" value="Genomic_DNA"/>
</dbReference>
<dbReference type="OrthoDB" id="8547299at2"/>
<dbReference type="Pfam" id="PF07963">
    <property type="entry name" value="N_methyl"/>
    <property type="match status" value="1"/>
</dbReference>
<gene>
    <name evidence="2" type="ORF">CLV44_103131</name>
</gene>
<feature type="transmembrane region" description="Helical" evidence="1">
    <location>
        <begin position="20"/>
        <end position="42"/>
    </location>
</feature>
<dbReference type="InterPro" id="IPR012902">
    <property type="entry name" value="N_methyl_site"/>
</dbReference>
<keyword evidence="3" id="KW-1185">Reference proteome</keyword>
<keyword evidence="1" id="KW-1133">Transmembrane helix</keyword>
<sequence length="146" mass="15548">MIQPDLKGLHQQQGATLLEALISMVVVAFGLLGVLSLQLYTIKAGQSAQLSSMATLHAYELFDLMRANRTAALKGKFDDGSPGDRAYWQGRLSDLLGTGTGAELTRQDRLFTLTITWDDSRGAVVDAEGNASTDASGGTLTLSTEI</sequence>
<name>A0A2P8F2B1_9GAMM</name>
<dbReference type="InterPro" id="IPR013362">
    <property type="entry name" value="Pilus_4_PilV"/>
</dbReference>
<dbReference type="RefSeq" id="WP_106590671.1">
    <property type="nucleotide sequence ID" value="NZ_PYGI01000003.1"/>
</dbReference>
<evidence type="ECO:0000313" key="3">
    <source>
        <dbReference type="Proteomes" id="UP000242133"/>
    </source>
</evidence>
<accession>A0A2P8F2B1</accession>
<dbReference type="AlphaFoldDB" id="A0A2P8F2B1"/>
<evidence type="ECO:0000256" key="1">
    <source>
        <dbReference type="SAM" id="Phobius"/>
    </source>
</evidence>
<reference evidence="2 3" key="1">
    <citation type="submission" date="2018-03" db="EMBL/GenBank/DDBJ databases">
        <title>Genomic Encyclopedia of Archaeal and Bacterial Type Strains, Phase II (KMG-II): from individual species to whole genera.</title>
        <authorList>
            <person name="Goeker M."/>
        </authorList>
    </citation>
    <scope>NUCLEOTIDE SEQUENCE [LARGE SCALE GENOMIC DNA]</scope>
    <source>
        <strain evidence="2 3">DSM 17586</strain>
    </source>
</reference>
<proteinExistence type="predicted"/>
<dbReference type="NCBIfam" id="TIGR02523">
    <property type="entry name" value="type_IV_pilV"/>
    <property type="match status" value="1"/>
</dbReference>
<dbReference type="Proteomes" id="UP000242133">
    <property type="component" value="Unassembled WGS sequence"/>
</dbReference>
<keyword evidence="1" id="KW-0812">Transmembrane</keyword>
<comment type="caution">
    <text evidence="2">The sequence shown here is derived from an EMBL/GenBank/DDBJ whole genome shotgun (WGS) entry which is preliminary data.</text>
</comment>
<protein>
    <submittedName>
        <fullName evidence="2">Type IV pilus modification protein PilV</fullName>
    </submittedName>
</protein>
<evidence type="ECO:0000313" key="2">
    <source>
        <dbReference type="EMBL" id="PSL15850.1"/>
    </source>
</evidence>
<keyword evidence="1" id="KW-0472">Membrane</keyword>
<organism evidence="2 3">
    <name type="scientific">Marinobacterium halophilum</name>
    <dbReference type="NCBI Taxonomy" id="267374"/>
    <lineage>
        <taxon>Bacteria</taxon>
        <taxon>Pseudomonadati</taxon>
        <taxon>Pseudomonadota</taxon>
        <taxon>Gammaproteobacteria</taxon>
        <taxon>Oceanospirillales</taxon>
        <taxon>Oceanospirillaceae</taxon>
        <taxon>Marinobacterium</taxon>
    </lineage>
</organism>